<evidence type="ECO:0000259" key="5">
    <source>
        <dbReference type="Pfam" id="PF00501"/>
    </source>
</evidence>
<keyword evidence="8" id="KW-1185">Reference proteome</keyword>
<sequence>METTLKALIATHSGDLPAIGAPGRSWLSYDGLRALGVEVAQALNGMGIDASDRVAIVLPNGPEMASAFVTVAQAATTAPLNPAYKEEEYAFYLEDLKAKALILQDGDDGPAFAAASKLGMNIIRLSVPEGAAAGHFMLTSDISADAADKAPLADDVALILHTSGTTSRPKIVPLLQSNVAASAQHVRESLKLTQADRCMNVMPLFHIHGLIAAVSASLASGASIWCAPGFDALKFFGWMKEAQPTWYTAVPTMHQAILSRAARNSDVIADTPLRFLRSSSASLPAQVMRALNETFNAPVVEAYGMTEAAHQMACNPLESGTQKPGAVGIPAGPRMGIAHEAENHLIEGTGEVVISGPNVTPGYESNPDANEKNFFEADGARWFRTGDQGAFDADGYLHLTGRLKEIINRGGEKISPLEVDGVLLDHPDVAQVVTFALPHPKLGEEVAAAVVLKDGASSTEQDIRSFAAEHIADFKVPRKVIIMDEIPKGATGKMQRIGLAEKLGLVAESGQ</sequence>
<dbReference type="RefSeq" id="WP_090216443.1">
    <property type="nucleotide sequence ID" value="NZ_FOYO01000001.1"/>
</dbReference>
<dbReference type="InterPro" id="IPR045310">
    <property type="entry name" value="Pcs60-like"/>
</dbReference>
<dbReference type="OrthoDB" id="9803968at2"/>
<reference evidence="8" key="1">
    <citation type="submission" date="2016-10" db="EMBL/GenBank/DDBJ databases">
        <authorList>
            <person name="Varghese N."/>
            <person name="Submissions S."/>
        </authorList>
    </citation>
    <scope>NUCLEOTIDE SEQUENCE [LARGE SCALE GENOMIC DNA]</scope>
    <source>
        <strain evidence="8">DSM 26921</strain>
    </source>
</reference>
<evidence type="ECO:0000313" key="7">
    <source>
        <dbReference type="EMBL" id="SFR46816.1"/>
    </source>
</evidence>
<evidence type="ECO:0000256" key="1">
    <source>
        <dbReference type="ARBA" id="ARBA00006432"/>
    </source>
</evidence>
<dbReference type="InterPro" id="IPR020845">
    <property type="entry name" value="AMP-binding_CS"/>
</dbReference>
<accession>A0A1I6GXD3</accession>
<comment type="similarity">
    <text evidence="1">Belongs to the ATP-dependent AMP-binding enzyme family.</text>
</comment>
<keyword evidence="3" id="KW-0547">Nucleotide-binding</keyword>
<dbReference type="SUPFAM" id="SSF56801">
    <property type="entry name" value="Acetyl-CoA synthetase-like"/>
    <property type="match status" value="1"/>
</dbReference>
<dbReference type="Gene3D" id="3.40.50.12780">
    <property type="entry name" value="N-terminal domain of ligase-like"/>
    <property type="match status" value="1"/>
</dbReference>
<dbReference type="GO" id="GO:0006631">
    <property type="term" value="P:fatty acid metabolic process"/>
    <property type="evidence" value="ECO:0007669"/>
    <property type="project" value="TreeGrafter"/>
</dbReference>
<dbReference type="GO" id="GO:0031956">
    <property type="term" value="F:medium-chain fatty acid-CoA ligase activity"/>
    <property type="evidence" value="ECO:0007669"/>
    <property type="project" value="TreeGrafter"/>
</dbReference>
<dbReference type="CDD" id="cd05926">
    <property type="entry name" value="FACL_fum10p_like"/>
    <property type="match status" value="1"/>
</dbReference>
<feature type="domain" description="AMP-binding enzyme C-terminal" evidence="6">
    <location>
        <begin position="418"/>
        <end position="493"/>
    </location>
</feature>
<name>A0A1I6GXD3_9RHOB</name>
<organism evidence="7 8">
    <name type="scientific">Litoreibacter janthinus</name>
    <dbReference type="NCBI Taxonomy" id="670154"/>
    <lineage>
        <taxon>Bacteria</taxon>
        <taxon>Pseudomonadati</taxon>
        <taxon>Pseudomonadota</taxon>
        <taxon>Alphaproteobacteria</taxon>
        <taxon>Rhodobacterales</taxon>
        <taxon>Roseobacteraceae</taxon>
        <taxon>Litoreibacter</taxon>
    </lineage>
</organism>
<dbReference type="Pfam" id="PF00501">
    <property type="entry name" value="AMP-binding"/>
    <property type="match status" value="1"/>
</dbReference>
<dbReference type="EMBL" id="FOYO01000001">
    <property type="protein sequence ID" value="SFR46816.1"/>
    <property type="molecule type" value="Genomic_DNA"/>
</dbReference>
<dbReference type="InterPro" id="IPR025110">
    <property type="entry name" value="AMP-bd_C"/>
</dbReference>
<dbReference type="AlphaFoldDB" id="A0A1I6GXD3"/>
<evidence type="ECO:0000256" key="3">
    <source>
        <dbReference type="ARBA" id="ARBA00022741"/>
    </source>
</evidence>
<dbReference type="PANTHER" id="PTHR43201:SF5">
    <property type="entry name" value="MEDIUM-CHAIN ACYL-COA LIGASE ACSF2, MITOCHONDRIAL"/>
    <property type="match status" value="1"/>
</dbReference>
<dbReference type="Proteomes" id="UP000199658">
    <property type="component" value="Unassembled WGS sequence"/>
</dbReference>
<dbReference type="STRING" id="670154.SAMN04488002_2111"/>
<evidence type="ECO:0000256" key="4">
    <source>
        <dbReference type="ARBA" id="ARBA00022840"/>
    </source>
</evidence>
<dbReference type="PANTHER" id="PTHR43201">
    <property type="entry name" value="ACYL-COA SYNTHETASE"/>
    <property type="match status" value="1"/>
</dbReference>
<dbReference type="Pfam" id="PF13193">
    <property type="entry name" value="AMP-binding_C"/>
    <property type="match status" value="1"/>
</dbReference>
<gene>
    <name evidence="7" type="ORF">SAMN04488002_2111</name>
</gene>
<dbReference type="InterPro" id="IPR045851">
    <property type="entry name" value="AMP-bd_C_sf"/>
</dbReference>
<proteinExistence type="inferred from homology"/>
<evidence type="ECO:0000256" key="2">
    <source>
        <dbReference type="ARBA" id="ARBA00022598"/>
    </source>
</evidence>
<dbReference type="GO" id="GO:0005524">
    <property type="term" value="F:ATP binding"/>
    <property type="evidence" value="ECO:0007669"/>
    <property type="project" value="UniProtKB-KW"/>
</dbReference>
<keyword evidence="4" id="KW-0067">ATP-binding</keyword>
<keyword evidence="2 7" id="KW-0436">Ligase</keyword>
<dbReference type="InterPro" id="IPR000873">
    <property type="entry name" value="AMP-dep_synth/lig_dom"/>
</dbReference>
<evidence type="ECO:0000259" key="6">
    <source>
        <dbReference type="Pfam" id="PF13193"/>
    </source>
</evidence>
<dbReference type="InterPro" id="IPR042099">
    <property type="entry name" value="ANL_N_sf"/>
</dbReference>
<dbReference type="PROSITE" id="PS00455">
    <property type="entry name" value="AMP_BINDING"/>
    <property type="match status" value="1"/>
</dbReference>
<dbReference type="Gene3D" id="3.30.300.30">
    <property type="match status" value="1"/>
</dbReference>
<feature type="domain" description="AMP-dependent synthetase/ligase" evidence="5">
    <location>
        <begin position="12"/>
        <end position="363"/>
    </location>
</feature>
<evidence type="ECO:0000313" key="8">
    <source>
        <dbReference type="Proteomes" id="UP000199658"/>
    </source>
</evidence>
<protein>
    <submittedName>
        <fullName evidence="7">Acyl-CoA synthetase (AMP-forming)/AMP-acid ligase II</fullName>
    </submittedName>
</protein>